<proteinExistence type="predicted"/>
<organism evidence="2">
    <name type="scientific">marine metagenome</name>
    <dbReference type="NCBI Taxonomy" id="408172"/>
    <lineage>
        <taxon>unclassified sequences</taxon>
        <taxon>metagenomes</taxon>
        <taxon>ecological metagenomes</taxon>
    </lineage>
</organism>
<dbReference type="PANTHER" id="PTHR42685:SF22">
    <property type="entry name" value="CONDITIONED MEDIUM FACTOR RECEPTOR 1"/>
    <property type="match status" value="1"/>
</dbReference>
<evidence type="ECO:0000313" key="2">
    <source>
        <dbReference type="EMBL" id="SVB17962.1"/>
    </source>
</evidence>
<reference evidence="2" key="1">
    <citation type="submission" date="2018-05" db="EMBL/GenBank/DDBJ databases">
        <authorList>
            <person name="Lanie J.A."/>
            <person name="Ng W.-L."/>
            <person name="Kazmierczak K.M."/>
            <person name="Andrzejewski T.M."/>
            <person name="Davidsen T.M."/>
            <person name="Wayne K.J."/>
            <person name="Tettelin H."/>
            <person name="Glass J.I."/>
            <person name="Rusch D."/>
            <person name="Podicherti R."/>
            <person name="Tsui H.-C.T."/>
            <person name="Winkler M.E."/>
        </authorList>
    </citation>
    <scope>NUCLEOTIDE SEQUENCE</scope>
</reference>
<dbReference type="Pfam" id="PF22578">
    <property type="entry name" value="GGR_cat"/>
    <property type="match status" value="1"/>
</dbReference>
<dbReference type="EMBL" id="UINC01031620">
    <property type="protein sequence ID" value="SVB17962.1"/>
    <property type="molecule type" value="Genomic_DNA"/>
</dbReference>
<name>A0A382BWR7_9ZZZZ</name>
<dbReference type="InterPro" id="IPR036188">
    <property type="entry name" value="FAD/NAD-bd_sf"/>
</dbReference>
<sequence length="237" mass="26101">MALKLSEELGLKILNLDNLEAVDEAVIHFPSGRREVFPLPGKGLFAAVVPRADYDLALIDLARELLVDVRLGHKFSSVNFDGERTFLDIEGLEEVETSFVVAADGAWSPVRRSLNLGEDQSRGEWLAFRQYISGVETDRNNLHVWFEKDLLPGYAWSFPLPDGKANVGFGVLKSKHSSASEIAQLARDLLNRDSISETLGENIKLEGRQTAWPIPARISSQRLTSGPVIFVGDAAAS</sequence>
<dbReference type="SUPFAM" id="SSF51905">
    <property type="entry name" value="FAD/NAD(P)-binding domain"/>
    <property type="match status" value="1"/>
</dbReference>
<dbReference type="InterPro" id="IPR054715">
    <property type="entry name" value="GGR_cat"/>
</dbReference>
<feature type="domain" description="Digeranylgeranylglycerophospholipid reductase catalytic" evidence="1">
    <location>
        <begin position="128"/>
        <end position="190"/>
    </location>
</feature>
<accession>A0A382BWR7</accession>
<evidence type="ECO:0000259" key="1">
    <source>
        <dbReference type="Pfam" id="PF22578"/>
    </source>
</evidence>
<dbReference type="AlphaFoldDB" id="A0A382BWR7"/>
<feature type="non-terminal residue" evidence="2">
    <location>
        <position position="237"/>
    </location>
</feature>
<dbReference type="InterPro" id="IPR050407">
    <property type="entry name" value="Geranylgeranyl_reductase"/>
</dbReference>
<gene>
    <name evidence="2" type="ORF">METZ01_LOCUS170816</name>
</gene>
<protein>
    <recommendedName>
        <fullName evidence="1">Digeranylgeranylglycerophospholipid reductase catalytic domain-containing protein</fullName>
    </recommendedName>
</protein>
<dbReference type="PANTHER" id="PTHR42685">
    <property type="entry name" value="GERANYLGERANYL DIPHOSPHATE REDUCTASE"/>
    <property type="match status" value="1"/>
</dbReference>
<dbReference type="Gene3D" id="3.50.50.60">
    <property type="entry name" value="FAD/NAD(P)-binding domain"/>
    <property type="match status" value="1"/>
</dbReference>